<organism evidence="8 9">
    <name type="scientific">Eiseniibacteriota bacterium</name>
    <dbReference type="NCBI Taxonomy" id="2212470"/>
    <lineage>
        <taxon>Bacteria</taxon>
        <taxon>Candidatus Eiseniibacteriota</taxon>
    </lineage>
</organism>
<reference evidence="8 9" key="1">
    <citation type="submission" date="2020-03" db="EMBL/GenBank/DDBJ databases">
        <title>Metabolic flexibility allows generalist bacteria to become dominant in a frequently disturbed ecosystem.</title>
        <authorList>
            <person name="Chen Y.-J."/>
            <person name="Leung P.M."/>
            <person name="Bay S.K."/>
            <person name="Hugenholtz P."/>
            <person name="Kessler A.J."/>
            <person name="Shelley G."/>
            <person name="Waite D.W."/>
            <person name="Cook P.L."/>
            <person name="Greening C."/>
        </authorList>
    </citation>
    <scope>NUCLEOTIDE SEQUENCE [LARGE SCALE GENOMIC DNA]</scope>
    <source>
        <strain evidence="8">SS_bin_28</strain>
    </source>
</reference>
<dbReference type="Gene3D" id="3.30.420.40">
    <property type="match status" value="2"/>
</dbReference>
<dbReference type="InterPro" id="IPR043129">
    <property type="entry name" value="ATPase_NBD"/>
</dbReference>
<dbReference type="NCBIfam" id="TIGR00329">
    <property type="entry name" value="gcp_kae1"/>
    <property type="match status" value="1"/>
</dbReference>
<dbReference type="EC" id="2.3.1.234" evidence="1"/>
<evidence type="ECO:0000259" key="7">
    <source>
        <dbReference type="Pfam" id="PF00814"/>
    </source>
</evidence>
<evidence type="ECO:0000256" key="6">
    <source>
        <dbReference type="ARBA" id="ARBA00048117"/>
    </source>
</evidence>
<dbReference type="AlphaFoldDB" id="A0A7Y2EBE1"/>
<evidence type="ECO:0000313" key="8">
    <source>
        <dbReference type="EMBL" id="NNF06840.1"/>
    </source>
</evidence>
<feature type="domain" description="Gcp-like" evidence="7">
    <location>
        <begin position="28"/>
        <end position="201"/>
    </location>
</feature>
<dbReference type="GO" id="GO:0061711">
    <property type="term" value="F:tRNA N(6)-L-threonylcarbamoyladenine synthase activity"/>
    <property type="evidence" value="ECO:0007669"/>
    <property type="project" value="UniProtKB-EC"/>
</dbReference>
<dbReference type="GO" id="GO:0008033">
    <property type="term" value="P:tRNA processing"/>
    <property type="evidence" value="ECO:0007669"/>
    <property type="project" value="UniProtKB-KW"/>
</dbReference>
<protein>
    <recommendedName>
        <fullName evidence="1">N(6)-L-threonylcarbamoyladenine synthase</fullName>
        <ecNumber evidence="1">2.3.1.234</ecNumber>
    </recommendedName>
</protein>
<dbReference type="GO" id="GO:0046872">
    <property type="term" value="F:metal ion binding"/>
    <property type="evidence" value="ECO:0007669"/>
    <property type="project" value="UniProtKB-KW"/>
</dbReference>
<keyword evidence="5" id="KW-0012">Acyltransferase</keyword>
<dbReference type="InterPro" id="IPR000905">
    <property type="entry name" value="Gcp-like_dom"/>
</dbReference>
<dbReference type="FunFam" id="3.30.420.40:FF:000012">
    <property type="entry name" value="tRNA N6-adenosine threonylcarbamoyltransferase"/>
    <property type="match status" value="1"/>
</dbReference>
<comment type="caution">
    <text evidence="8">The sequence shown here is derived from an EMBL/GenBank/DDBJ whole genome shotgun (WGS) entry which is preliminary data.</text>
</comment>
<proteinExistence type="predicted"/>
<gene>
    <name evidence="8" type="primary">tsaD</name>
    <name evidence="8" type="ORF">HKN21_08765</name>
</gene>
<evidence type="ECO:0000256" key="5">
    <source>
        <dbReference type="ARBA" id="ARBA00023315"/>
    </source>
</evidence>
<sequence length="202" mass="21033">MTYKNGPILGIETSCDDTAAAIVHEGRVLSSVVSSQEEHLPFHGVVPELASRAHARLIGPVVQASLEKASLGWNDLGGVAATHAPGLIGSLLVGLTYAKAAALARDLPFVGINHLEAHLLSVLLNDQVAPPVVGLLASGGHTEIVFASKWHQYEILGTTRDDAAGEAFDKVSVLLGLGYPGGPKIQKTAETGNPNAIKFPRA</sequence>
<evidence type="ECO:0000256" key="4">
    <source>
        <dbReference type="ARBA" id="ARBA00022723"/>
    </source>
</evidence>
<evidence type="ECO:0000313" key="9">
    <source>
        <dbReference type="Proteomes" id="UP000547674"/>
    </source>
</evidence>
<keyword evidence="2 8" id="KW-0808">Transferase</keyword>
<comment type="catalytic activity">
    <reaction evidence="6">
        <text>L-threonylcarbamoyladenylate + adenosine(37) in tRNA = N(6)-L-threonylcarbamoyladenosine(37) in tRNA + AMP + H(+)</text>
        <dbReference type="Rhea" id="RHEA:37059"/>
        <dbReference type="Rhea" id="RHEA-COMP:10162"/>
        <dbReference type="Rhea" id="RHEA-COMP:10163"/>
        <dbReference type="ChEBI" id="CHEBI:15378"/>
        <dbReference type="ChEBI" id="CHEBI:73682"/>
        <dbReference type="ChEBI" id="CHEBI:74411"/>
        <dbReference type="ChEBI" id="CHEBI:74418"/>
        <dbReference type="ChEBI" id="CHEBI:456215"/>
        <dbReference type="EC" id="2.3.1.234"/>
    </reaction>
</comment>
<evidence type="ECO:0000256" key="3">
    <source>
        <dbReference type="ARBA" id="ARBA00022694"/>
    </source>
</evidence>
<name>A0A7Y2EBE1_UNCEI</name>
<keyword evidence="4" id="KW-0479">Metal-binding</keyword>
<dbReference type="PANTHER" id="PTHR11735">
    <property type="entry name" value="TRNA N6-ADENOSINE THREONYLCARBAMOYLTRANSFERASE"/>
    <property type="match status" value="1"/>
</dbReference>
<dbReference type="PRINTS" id="PR00789">
    <property type="entry name" value="OSIALOPTASE"/>
</dbReference>
<accession>A0A7Y2EBE1</accession>
<evidence type="ECO:0000256" key="1">
    <source>
        <dbReference type="ARBA" id="ARBA00012156"/>
    </source>
</evidence>
<dbReference type="SUPFAM" id="SSF53067">
    <property type="entry name" value="Actin-like ATPase domain"/>
    <property type="match status" value="2"/>
</dbReference>
<dbReference type="EMBL" id="JABDJR010000346">
    <property type="protein sequence ID" value="NNF06840.1"/>
    <property type="molecule type" value="Genomic_DNA"/>
</dbReference>
<keyword evidence="3" id="KW-0819">tRNA processing</keyword>
<dbReference type="InterPro" id="IPR017861">
    <property type="entry name" value="KAE1/TsaD"/>
</dbReference>
<evidence type="ECO:0000256" key="2">
    <source>
        <dbReference type="ARBA" id="ARBA00022679"/>
    </source>
</evidence>
<dbReference type="Proteomes" id="UP000547674">
    <property type="component" value="Unassembled WGS sequence"/>
</dbReference>
<dbReference type="Pfam" id="PF00814">
    <property type="entry name" value="TsaD"/>
    <property type="match status" value="1"/>
</dbReference>
<dbReference type="PANTHER" id="PTHR11735:SF6">
    <property type="entry name" value="TRNA N6-ADENOSINE THREONYLCARBAMOYLTRANSFERASE, MITOCHONDRIAL"/>
    <property type="match status" value="1"/>
</dbReference>